<comment type="similarity">
    <text evidence="1">Belongs to the amidase family.</text>
</comment>
<gene>
    <name evidence="4" type="ORF">GU243_17465</name>
</gene>
<dbReference type="InterPro" id="IPR000120">
    <property type="entry name" value="Amidase"/>
</dbReference>
<dbReference type="Pfam" id="PF01425">
    <property type="entry name" value="Amidase"/>
    <property type="match status" value="1"/>
</dbReference>
<evidence type="ECO:0000259" key="3">
    <source>
        <dbReference type="Pfam" id="PF01425"/>
    </source>
</evidence>
<evidence type="ECO:0000313" key="4">
    <source>
        <dbReference type="EMBL" id="QHK21200.1"/>
    </source>
</evidence>
<feature type="domain" description="Amidase" evidence="3">
    <location>
        <begin position="34"/>
        <end position="485"/>
    </location>
</feature>
<evidence type="ECO:0000313" key="5">
    <source>
        <dbReference type="Proteomes" id="UP000464186"/>
    </source>
</evidence>
<protein>
    <submittedName>
        <fullName evidence="4">Amidase</fullName>
    </submittedName>
</protein>
<dbReference type="GO" id="GO:0003824">
    <property type="term" value="F:catalytic activity"/>
    <property type="evidence" value="ECO:0007669"/>
    <property type="project" value="InterPro"/>
</dbReference>
<dbReference type="KEGG" id="psey:GU243_17465"/>
<reference evidence="4 5" key="1">
    <citation type="submission" date="2020-01" db="EMBL/GenBank/DDBJ databases">
        <title>Pseudarthrobacter psychrotolerans sp. nov., isolated from antarctic soil.</title>
        <authorList>
            <person name="Shin Y."/>
            <person name="Park W."/>
        </authorList>
    </citation>
    <scope>NUCLEOTIDE SEQUENCE [LARGE SCALE GENOMIC DNA]</scope>
    <source>
        <strain evidence="4 5">YJ56</strain>
    </source>
</reference>
<sequence length="493" mass="51325">MPAAQATGSTADIHELTAVQLRDALRAGELSARDATRHFLARIADQNPLLGAFVTVTAELAMADAAAADARYVRFRKDVGTDSVGVSGASTDGLPLLHGMPVAFKDLTDVAGVVTTHGSAALDHKPAPADGTLAAVLKAAGVVSLGKTQVPEFGLTAYSENRIAPPSRNPHAPSRSSGGSSGGSAAAVAAGLLPFAPGTDGGGSVRIPAAACGLVGLKPGRGVVPSGESSGDPARLVVAGPLARSAADAALLMDALVPSRDNSYLDAAGHEPRPLRIGMSLDSPWSTTFPFTTETEALAALQTGSDMLEHAGHAVSEAAIRYDNRYPDAFTTAWTAAIGTARISPHREALLAPLTRTFRRRAQQRSAAKLNESLAFLRQFERDTITQYGGWDLMLMPALAQTPRPVGWFTGATHGDEPWPAAEWPWDADGDYRRQCEFAPWSSMVNVCGLPAITIPVYWTGGQPAHGLPMGIQLVGPAGSELLLLQVAAQLGF</sequence>
<keyword evidence="5" id="KW-1185">Reference proteome</keyword>
<name>A0A6P1NS76_9MICC</name>
<dbReference type="PANTHER" id="PTHR11895">
    <property type="entry name" value="TRANSAMIDASE"/>
    <property type="match status" value="1"/>
</dbReference>
<dbReference type="EMBL" id="CP047898">
    <property type="protein sequence ID" value="QHK21200.1"/>
    <property type="molecule type" value="Genomic_DNA"/>
</dbReference>
<organism evidence="4 5">
    <name type="scientific">Pseudarthrobacter psychrotolerans</name>
    <dbReference type="NCBI Taxonomy" id="2697569"/>
    <lineage>
        <taxon>Bacteria</taxon>
        <taxon>Bacillati</taxon>
        <taxon>Actinomycetota</taxon>
        <taxon>Actinomycetes</taxon>
        <taxon>Micrococcales</taxon>
        <taxon>Micrococcaceae</taxon>
        <taxon>Pseudarthrobacter</taxon>
    </lineage>
</organism>
<dbReference type="PROSITE" id="PS00571">
    <property type="entry name" value="AMIDASES"/>
    <property type="match status" value="1"/>
</dbReference>
<dbReference type="SUPFAM" id="SSF75304">
    <property type="entry name" value="Amidase signature (AS) enzymes"/>
    <property type="match status" value="1"/>
</dbReference>
<dbReference type="PANTHER" id="PTHR11895:SF7">
    <property type="entry name" value="GLUTAMYL-TRNA(GLN) AMIDOTRANSFERASE SUBUNIT A, MITOCHONDRIAL"/>
    <property type="match status" value="1"/>
</dbReference>
<dbReference type="InterPro" id="IPR023631">
    <property type="entry name" value="Amidase_dom"/>
</dbReference>
<dbReference type="InterPro" id="IPR020556">
    <property type="entry name" value="Amidase_CS"/>
</dbReference>
<accession>A0A6P1NS76</accession>
<dbReference type="Gene3D" id="3.90.1300.10">
    <property type="entry name" value="Amidase signature (AS) domain"/>
    <property type="match status" value="1"/>
</dbReference>
<proteinExistence type="inferred from homology"/>
<feature type="region of interest" description="Disordered" evidence="2">
    <location>
        <begin position="161"/>
        <end position="183"/>
    </location>
</feature>
<dbReference type="InterPro" id="IPR036928">
    <property type="entry name" value="AS_sf"/>
</dbReference>
<dbReference type="AlphaFoldDB" id="A0A6P1NS76"/>
<dbReference type="Proteomes" id="UP000464186">
    <property type="component" value="Chromosome"/>
</dbReference>
<evidence type="ECO:0000256" key="2">
    <source>
        <dbReference type="SAM" id="MobiDB-lite"/>
    </source>
</evidence>
<evidence type="ECO:0000256" key="1">
    <source>
        <dbReference type="ARBA" id="ARBA00009199"/>
    </source>
</evidence>